<keyword evidence="7" id="KW-1133">Transmembrane helix</keyword>
<proteinExistence type="inferred from homology"/>
<sequence length="467" mass="52237">MYAALTPIYSTTTCTLAVSLSIPILPLITKTMPHSSSSSSSSPVSTISNLRIRALILWSSKNYAIAAFVFLLLFSLTLFSHLDSRSHSHSRYPSHPRSTLVPLTLLRNANRTRALCLDGSAPGYHFQSGFGSGSRNWLLHIEGGGWCNSIASCTQRKFTHLGSSNYMEKIIPFSGILSSDPSQNPDFFNWNKVKIRYCDGASFAGHPESEQSGSELLFRGQVIWEAIMDEILSIGLSQAKQALLSGCSAGGLAALIHCDNFQQLLPKEATVKCLSDAGFFLDEKDISGNSTMRSFYHDVTQLQGLAKSLHKDCIDKMEPYKCLFPQEIVKNIKTPLFLVHPAYDFWQIRNILVPQGSDPLGHWQSCRRNIRNCNANMIDKLDGYRGSLLKTLNEFQQRKEIGMFINSCFIHCQTEMEVTWHSSNSPKINDKTIAESVGDWYFDREAVKRIDCASFPCNPTCHNMDFT</sequence>
<evidence type="ECO:0000313" key="8">
    <source>
        <dbReference type="Proteomes" id="UP000087766"/>
    </source>
</evidence>
<evidence type="ECO:0000256" key="7">
    <source>
        <dbReference type="SAM" id="Phobius"/>
    </source>
</evidence>
<evidence type="ECO:0000256" key="4">
    <source>
        <dbReference type="ARBA" id="ARBA00022512"/>
    </source>
</evidence>
<comment type="function">
    <text evidence="1 6">Hydrolyzes acetyl esters in homogalacturonan regions of pectin. In type I primary cell wall, galacturonic acid residues of pectin can be acetylated at the O-2 and O-3 positions. Decreasing the degree of acetylation of pectin gels in vitro alters their physical properties.</text>
</comment>
<dbReference type="AlphaFoldDB" id="A0A1S3TE42"/>
<dbReference type="InterPro" id="IPR029058">
    <property type="entry name" value="AB_hydrolase_fold"/>
</dbReference>
<evidence type="ECO:0000256" key="1">
    <source>
        <dbReference type="ARBA" id="ARBA00003534"/>
    </source>
</evidence>
<keyword evidence="8" id="KW-1185">Reference proteome</keyword>
<comment type="subcellular location">
    <subcellularLocation>
        <location evidence="2 6">Secreted</location>
        <location evidence="2 6">Cell wall</location>
    </subcellularLocation>
</comment>
<dbReference type="OrthoDB" id="2015280at2759"/>
<name>A0A1S3TE42_VIGRR</name>
<keyword evidence="5 6" id="KW-0961">Cell wall biogenesis/degradation</keyword>
<reference evidence="9" key="1">
    <citation type="submission" date="2025-08" db="UniProtKB">
        <authorList>
            <consortium name="RefSeq"/>
        </authorList>
    </citation>
    <scope>IDENTIFICATION</scope>
    <source>
        <tissue evidence="9">Leaf</tissue>
    </source>
</reference>
<protein>
    <recommendedName>
        <fullName evidence="6">Pectin acetylesterase</fullName>
        <ecNumber evidence="6">3.1.1.-</ecNumber>
    </recommendedName>
</protein>
<feature type="transmembrane region" description="Helical" evidence="7">
    <location>
        <begin position="6"/>
        <end position="28"/>
    </location>
</feature>
<evidence type="ECO:0000256" key="6">
    <source>
        <dbReference type="RuleBase" id="RU363114"/>
    </source>
</evidence>
<comment type="similarity">
    <text evidence="3 6">Belongs to the pectinacetylesterase family.</text>
</comment>
<evidence type="ECO:0000256" key="5">
    <source>
        <dbReference type="ARBA" id="ARBA00023316"/>
    </source>
</evidence>
<dbReference type="KEGG" id="vra:106754536"/>
<dbReference type="GO" id="GO:0071555">
    <property type="term" value="P:cell wall organization"/>
    <property type="evidence" value="ECO:0007669"/>
    <property type="project" value="UniProtKB-KW"/>
</dbReference>
<dbReference type="Proteomes" id="UP000087766">
    <property type="component" value="Unplaced"/>
</dbReference>
<keyword evidence="7" id="KW-0472">Membrane</keyword>
<dbReference type="PANTHER" id="PTHR21562:SF83">
    <property type="entry name" value="PECTIN ACETYLESTERASE 4"/>
    <property type="match status" value="1"/>
</dbReference>
<dbReference type="RefSeq" id="XP_014492038.2">
    <property type="nucleotide sequence ID" value="XM_014636552.2"/>
</dbReference>
<feature type="transmembrane region" description="Helical" evidence="7">
    <location>
        <begin position="63"/>
        <end position="82"/>
    </location>
</feature>
<accession>A0A1S3TE42</accession>
<gene>
    <name evidence="9" type="primary">LOC106754536</name>
</gene>
<organism evidence="8 9">
    <name type="scientific">Vigna radiata var. radiata</name>
    <name type="common">Mung bean</name>
    <name type="synonym">Phaseolus aureus</name>
    <dbReference type="NCBI Taxonomy" id="3916"/>
    <lineage>
        <taxon>Eukaryota</taxon>
        <taxon>Viridiplantae</taxon>
        <taxon>Streptophyta</taxon>
        <taxon>Embryophyta</taxon>
        <taxon>Tracheophyta</taxon>
        <taxon>Spermatophyta</taxon>
        <taxon>Magnoliopsida</taxon>
        <taxon>eudicotyledons</taxon>
        <taxon>Gunneridae</taxon>
        <taxon>Pentapetalae</taxon>
        <taxon>rosids</taxon>
        <taxon>fabids</taxon>
        <taxon>Fabales</taxon>
        <taxon>Fabaceae</taxon>
        <taxon>Papilionoideae</taxon>
        <taxon>50 kb inversion clade</taxon>
        <taxon>NPAAA clade</taxon>
        <taxon>indigoferoid/millettioid clade</taxon>
        <taxon>Phaseoleae</taxon>
        <taxon>Vigna</taxon>
    </lineage>
</organism>
<dbReference type="GeneID" id="106754536"/>
<dbReference type="EC" id="3.1.1.-" evidence="6"/>
<evidence type="ECO:0000256" key="3">
    <source>
        <dbReference type="ARBA" id="ARBA00005784"/>
    </source>
</evidence>
<dbReference type="SUPFAM" id="SSF53474">
    <property type="entry name" value="alpha/beta-Hydrolases"/>
    <property type="match status" value="1"/>
</dbReference>
<dbReference type="STRING" id="3916.A0A1S3TE42"/>
<keyword evidence="6" id="KW-0964">Secreted</keyword>
<dbReference type="InterPro" id="IPR004963">
    <property type="entry name" value="PAE/NOTUM"/>
</dbReference>
<dbReference type="GO" id="GO:0016787">
    <property type="term" value="F:hydrolase activity"/>
    <property type="evidence" value="ECO:0007669"/>
    <property type="project" value="UniProtKB-KW"/>
</dbReference>
<evidence type="ECO:0000313" key="9">
    <source>
        <dbReference type="RefSeq" id="XP_014492038.2"/>
    </source>
</evidence>
<keyword evidence="7" id="KW-0812">Transmembrane</keyword>
<evidence type="ECO:0000256" key="2">
    <source>
        <dbReference type="ARBA" id="ARBA00004191"/>
    </source>
</evidence>
<dbReference type="PANTHER" id="PTHR21562">
    <property type="entry name" value="NOTUM-RELATED"/>
    <property type="match status" value="1"/>
</dbReference>
<keyword evidence="6" id="KW-0378">Hydrolase</keyword>
<keyword evidence="4 6" id="KW-0134">Cell wall</keyword>
<dbReference type="Pfam" id="PF03283">
    <property type="entry name" value="PAE"/>
    <property type="match status" value="1"/>
</dbReference>